<evidence type="ECO:0000313" key="1">
    <source>
        <dbReference type="EMBL" id="GBO20554.1"/>
    </source>
</evidence>
<protein>
    <submittedName>
        <fullName evidence="1">Uncharacterized protein</fullName>
    </submittedName>
</protein>
<sequence>MATNSPKEKDSSRSSVRDSLQRKWRAFWSNENFKQNTRAILLGSTSCDVEKWRRECLARGVRKGPKTRTKGHLQRYDVGTPFERMALDILGPFPETTKGN</sequence>
<comment type="caution">
    <text evidence="1">The sequence shown here is derived from an EMBL/GenBank/DDBJ whole genome shotgun (WGS) entry which is preliminary data.</text>
</comment>
<dbReference type="Proteomes" id="UP000499080">
    <property type="component" value="Unassembled WGS sequence"/>
</dbReference>
<dbReference type="EMBL" id="BGPR01043888">
    <property type="protein sequence ID" value="GBO20554.1"/>
    <property type="molecule type" value="Genomic_DNA"/>
</dbReference>
<organism evidence="1 2">
    <name type="scientific">Araneus ventricosus</name>
    <name type="common">Orbweaver spider</name>
    <name type="synonym">Epeira ventricosa</name>
    <dbReference type="NCBI Taxonomy" id="182803"/>
    <lineage>
        <taxon>Eukaryota</taxon>
        <taxon>Metazoa</taxon>
        <taxon>Ecdysozoa</taxon>
        <taxon>Arthropoda</taxon>
        <taxon>Chelicerata</taxon>
        <taxon>Arachnida</taxon>
        <taxon>Araneae</taxon>
        <taxon>Araneomorphae</taxon>
        <taxon>Entelegynae</taxon>
        <taxon>Araneoidea</taxon>
        <taxon>Araneidae</taxon>
        <taxon>Araneus</taxon>
    </lineage>
</organism>
<evidence type="ECO:0000313" key="2">
    <source>
        <dbReference type="Proteomes" id="UP000499080"/>
    </source>
</evidence>
<keyword evidence="2" id="KW-1185">Reference proteome</keyword>
<accession>A0A4Y2V808</accession>
<name>A0A4Y2V808_ARAVE</name>
<dbReference type="OrthoDB" id="6537797at2759"/>
<dbReference type="AlphaFoldDB" id="A0A4Y2V808"/>
<reference evidence="1 2" key="1">
    <citation type="journal article" date="2019" name="Sci. Rep.">
        <title>Orb-weaving spider Araneus ventricosus genome elucidates the spidroin gene catalogue.</title>
        <authorList>
            <person name="Kono N."/>
            <person name="Nakamura H."/>
            <person name="Ohtoshi R."/>
            <person name="Moran D.A.P."/>
            <person name="Shinohara A."/>
            <person name="Yoshida Y."/>
            <person name="Fujiwara M."/>
            <person name="Mori M."/>
            <person name="Tomita M."/>
            <person name="Arakawa K."/>
        </authorList>
    </citation>
    <scope>NUCLEOTIDE SEQUENCE [LARGE SCALE GENOMIC DNA]</scope>
</reference>
<proteinExistence type="predicted"/>
<gene>
    <name evidence="1" type="ORF">AVEN_30292_1</name>
</gene>